<organism evidence="1 2">
    <name type="scientific">Zea mays</name>
    <name type="common">Maize</name>
    <dbReference type="NCBI Taxonomy" id="4577"/>
    <lineage>
        <taxon>Eukaryota</taxon>
        <taxon>Viridiplantae</taxon>
        <taxon>Streptophyta</taxon>
        <taxon>Embryophyta</taxon>
        <taxon>Tracheophyta</taxon>
        <taxon>Spermatophyta</taxon>
        <taxon>Magnoliopsida</taxon>
        <taxon>Liliopsida</taxon>
        <taxon>Poales</taxon>
        <taxon>Poaceae</taxon>
        <taxon>PACMAD clade</taxon>
        <taxon>Panicoideae</taxon>
        <taxon>Andropogonodae</taxon>
        <taxon>Andropogoneae</taxon>
        <taxon>Tripsacinae</taxon>
        <taxon>Zea</taxon>
    </lineage>
</organism>
<keyword evidence="1" id="KW-0496">Mitochondrion</keyword>
<keyword evidence="2" id="KW-1185">Reference proteome</keyword>
<reference evidence="1 2" key="1">
    <citation type="journal article" date="2004" name="Plant Physiol.">
        <title>Sequence and comparative analysis of the maize NB mitochondrial genome.</title>
        <authorList>
            <person name="Clifton S.W."/>
            <person name="Minx P."/>
            <person name="Fauron C.M.-R."/>
            <person name="Gibson M."/>
            <person name="Allen J.O."/>
            <person name="Sun H."/>
            <person name="Thompson M."/>
            <person name="Barbazuk W.B."/>
            <person name="Kanuganti S."/>
            <person name="Tayloe C."/>
            <person name="Meyer L."/>
            <person name="Wilson R.K."/>
            <person name="Newton K.J."/>
        </authorList>
    </citation>
    <scope>NUCLEOTIDE SEQUENCE</scope>
    <source>
        <strain evidence="2">cv. B37N</strain>
    </source>
</reference>
<dbReference type="GeneID" id="4055926"/>
<dbReference type="Proteomes" id="UP000007305">
    <property type="component" value="Mitochondrion"/>
</dbReference>
<evidence type="ECO:0000313" key="2">
    <source>
        <dbReference type="Proteomes" id="UP000007305"/>
    </source>
</evidence>
<gene>
    <name evidence="1" type="primary">orf119-a</name>
</gene>
<accession>Q6R9J4</accession>
<sequence length="119" mass="14157">MQRRYDIYGLLDFQRKHVVVLRTLPSKNFRYSRALIHVLNIGINQRIDFLFIITWAYHWEFTISPYNTALNFTEITNRFLARVESMTSNEKRILGCFIGKTIKALLFYELYLIGSESVL</sequence>
<geneLocation type="mitochondrion" evidence="1"/>
<dbReference type="HOGENOM" id="CLU_2064942_0_0_1"/>
<dbReference type="EMBL" id="AY506529">
    <property type="protein sequence ID" value="AAR91123.1"/>
    <property type="molecule type" value="Genomic_DNA"/>
</dbReference>
<dbReference type="AlphaFoldDB" id="Q6R9J4"/>
<name>Q6R9J4_MAIZE</name>
<dbReference type="RefSeq" id="YP_588314.1">
    <property type="nucleotide sequence ID" value="NC_007982.1"/>
</dbReference>
<protein>
    <submittedName>
        <fullName evidence="1">Uncharacterized protein orf119-a</fullName>
    </submittedName>
</protein>
<dbReference type="PaxDb" id="4577-GRMZM5G800520_P01"/>
<evidence type="ECO:0000313" key="1">
    <source>
        <dbReference type="EMBL" id="AAR91123.1"/>
    </source>
</evidence>
<dbReference type="InParanoid" id="Q6R9J4"/>
<proteinExistence type="predicted"/>